<dbReference type="InterPro" id="IPR050256">
    <property type="entry name" value="Glycosyltransferase_2"/>
</dbReference>
<evidence type="ECO:0000313" key="2">
    <source>
        <dbReference type="EMBL" id="SVA87492.1"/>
    </source>
</evidence>
<dbReference type="PANTHER" id="PTHR48090:SF7">
    <property type="entry name" value="RFBJ PROTEIN"/>
    <property type="match status" value="1"/>
</dbReference>
<dbReference type="EMBL" id="UINC01020956">
    <property type="protein sequence ID" value="SVA87492.1"/>
    <property type="molecule type" value="Genomic_DNA"/>
</dbReference>
<feature type="domain" description="Glycosyltransferase 2-like" evidence="1">
    <location>
        <begin position="8"/>
        <end position="144"/>
    </location>
</feature>
<dbReference type="InterPro" id="IPR001173">
    <property type="entry name" value="Glyco_trans_2-like"/>
</dbReference>
<dbReference type="PANTHER" id="PTHR48090">
    <property type="entry name" value="UNDECAPRENYL-PHOSPHATE 4-DEOXY-4-FORMAMIDO-L-ARABINOSE TRANSFERASE-RELATED"/>
    <property type="match status" value="1"/>
</dbReference>
<dbReference type="Pfam" id="PF00535">
    <property type="entry name" value="Glycos_transf_2"/>
    <property type="match status" value="1"/>
</dbReference>
<reference evidence="2" key="1">
    <citation type="submission" date="2018-05" db="EMBL/GenBank/DDBJ databases">
        <authorList>
            <person name="Lanie J.A."/>
            <person name="Ng W.-L."/>
            <person name="Kazmierczak K.M."/>
            <person name="Andrzejewski T.M."/>
            <person name="Davidsen T.M."/>
            <person name="Wayne K.J."/>
            <person name="Tettelin H."/>
            <person name="Glass J.I."/>
            <person name="Rusch D."/>
            <person name="Podicherti R."/>
            <person name="Tsui H.-C.T."/>
            <person name="Winkler M.E."/>
        </authorList>
    </citation>
    <scope>NUCLEOTIDE SEQUENCE</scope>
</reference>
<dbReference type="SUPFAM" id="SSF53448">
    <property type="entry name" value="Nucleotide-diphospho-sugar transferases"/>
    <property type="match status" value="1"/>
</dbReference>
<protein>
    <recommendedName>
        <fullName evidence="1">Glycosyltransferase 2-like domain-containing protein</fullName>
    </recommendedName>
</protein>
<sequence>VTLCLPHADVCVVDDCSTDDTVARVEAIPGAHLLRHAQNTHIAGALLDGFRFASERGYEHCITMDAGLSHDPDEIPRFHALREADLVIGARTERIDAPWYRHALSWGAKTLTNLALKRRLVPWGGAGLRDTTSGYRMYSRRAYELVVSAPMRSRSFDFHLEALAYVFRAGFRVEEVDITYQFSNSSLQMGIVVEALKTCGRLWSEDFQVR</sequence>
<dbReference type="AlphaFoldDB" id="A0A381ZF80"/>
<name>A0A381ZF80_9ZZZZ</name>
<accession>A0A381ZF80</accession>
<dbReference type="Gene3D" id="3.90.550.10">
    <property type="entry name" value="Spore Coat Polysaccharide Biosynthesis Protein SpsA, Chain A"/>
    <property type="match status" value="1"/>
</dbReference>
<proteinExistence type="predicted"/>
<gene>
    <name evidence="2" type="ORF">METZ01_LOCUS140346</name>
</gene>
<evidence type="ECO:0000259" key="1">
    <source>
        <dbReference type="Pfam" id="PF00535"/>
    </source>
</evidence>
<organism evidence="2">
    <name type="scientific">marine metagenome</name>
    <dbReference type="NCBI Taxonomy" id="408172"/>
    <lineage>
        <taxon>unclassified sequences</taxon>
        <taxon>metagenomes</taxon>
        <taxon>ecological metagenomes</taxon>
    </lineage>
</organism>
<feature type="non-terminal residue" evidence="2">
    <location>
        <position position="1"/>
    </location>
</feature>
<dbReference type="InterPro" id="IPR029044">
    <property type="entry name" value="Nucleotide-diphossugar_trans"/>
</dbReference>